<evidence type="ECO:0000259" key="1">
    <source>
        <dbReference type="PROSITE" id="PS50035"/>
    </source>
</evidence>
<dbReference type="Pfam" id="PF13091">
    <property type="entry name" value="PLDc_2"/>
    <property type="match status" value="1"/>
</dbReference>
<name>A0ABT5I875_VOGIN</name>
<dbReference type="CDD" id="cd18032">
    <property type="entry name" value="DEXHc_RE_I_III_res"/>
    <property type="match status" value="1"/>
</dbReference>
<dbReference type="Proteomes" id="UP001221566">
    <property type="component" value="Unassembled WGS sequence"/>
</dbReference>
<dbReference type="PANTHER" id="PTHR47962:SF7">
    <property type="entry name" value="MITOCHONDRIAL ATP-DEPENDENT HELICASE IRC3-RELATED"/>
    <property type="match status" value="1"/>
</dbReference>
<dbReference type="SUPFAM" id="SSF56024">
    <property type="entry name" value="Phospholipase D/nuclease"/>
    <property type="match status" value="1"/>
</dbReference>
<accession>A0ABT5I875</accession>
<proteinExistence type="predicted"/>
<feature type="domain" description="PLD phosphodiesterase" evidence="1">
    <location>
        <begin position="235"/>
        <end position="266"/>
    </location>
</feature>
<evidence type="ECO:0000313" key="5">
    <source>
        <dbReference type="Proteomes" id="UP001221566"/>
    </source>
</evidence>
<dbReference type="InterPro" id="IPR021835">
    <property type="entry name" value="DUF3427"/>
</dbReference>
<dbReference type="CDD" id="cd18799">
    <property type="entry name" value="SF2_C_EcoAI-like"/>
    <property type="match status" value="1"/>
</dbReference>
<reference evidence="4 5" key="1">
    <citation type="submission" date="2023-01" db="EMBL/GenBank/DDBJ databases">
        <title>Novel species of the genus Vogesella isolated from rivers.</title>
        <authorList>
            <person name="Lu H."/>
        </authorList>
    </citation>
    <scope>NUCLEOTIDE SEQUENCE [LARGE SCALE GENOMIC DNA]</scope>
    <source>
        <strain evidence="4 5">SH7W</strain>
    </source>
</reference>
<feature type="domain" description="Helicase ATP-binding" evidence="2">
    <location>
        <begin position="356"/>
        <end position="512"/>
    </location>
</feature>
<dbReference type="SMART" id="SM00487">
    <property type="entry name" value="DEXDc"/>
    <property type="match status" value="1"/>
</dbReference>
<evidence type="ECO:0000313" key="4">
    <source>
        <dbReference type="EMBL" id="MDC7692385.1"/>
    </source>
</evidence>
<dbReference type="Pfam" id="PF00271">
    <property type="entry name" value="Helicase_C"/>
    <property type="match status" value="1"/>
</dbReference>
<feature type="domain" description="Helicase C-terminal" evidence="3">
    <location>
        <begin position="571"/>
        <end position="720"/>
    </location>
</feature>
<dbReference type="PROSITE" id="PS51192">
    <property type="entry name" value="HELICASE_ATP_BIND_1"/>
    <property type="match status" value="1"/>
</dbReference>
<evidence type="ECO:0000259" key="2">
    <source>
        <dbReference type="PROSITE" id="PS51192"/>
    </source>
</evidence>
<dbReference type="SMART" id="SM00490">
    <property type="entry name" value="HELICc"/>
    <property type="match status" value="1"/>
</dbReference>
<dbReference type="InterPro" id="IPR025202">
    <property type="entry name" value="PLD-like_dom"/>
</dbReference>
<dbReference type="PANTHER" id="PTHR47962">
    <property type="entry name" value="ATP-DEPENDENT HELICASE LHR-RELATED-RELATED"/>
    <property type="match status" value="1"/>
</dbReference>
<dbReference type="InterPro" id="IPR006935">
    <property type="entry name" value="Helicase/UvrB_N"/>
</dbReference>
<dbReference type="InterPro" id="IPR052511">
    <property type="entry name" value="ATP-dep_Helicase"/>
</dbReference>
<dbReference type="SUPFAM" id="SSF52540">
    <property type="entry name" value="P-loop containing nucleoside triphosphate hydrolases"/>
    <property type="match status" value="1"/>
</dbReference>
<keyword evidence="5" id="KW-1185">Reference proteome</keyword>
<dbReference type="EMBL" id="JAQQKY010000011">
    <property type="protein sequence ID" value="MDC7692385.1"/>
    <property type="molecule type" value="Genomic_DNA"/>
</dbReference>
<dbReference type="InterPro" id="IPR014001">
    <property type="entry name" value="Helicase_ATP-bd"/>
</dbReference>
<dbReference type="Pfam" id="PF04851">
    <property type="entry name" value="ResIII"/>
    <property type="match status" value="1"/>
</dbReference>
<organism evidence="4 5">
    <name type="scientific">Vogesella indigofera</name>
    <name type="common">Pseudomonas indigofera</name>
    <dbReference type="NCBI Taxonomy" id="45465"/>
    <lineage>
        <taxon>Bacteria</taxon>
        <taxon>Pseudomonadati</taxon>
        <taxon>Pseudomonadota</taxon>
        <taxon>Betaproteobacteria</taxon>
        <taxon>Neisseriales</taxon>
        <taxon>Chromobacteriaceae</taxon>
        <taxon>Vogesella</taxon>
    </lineage>
</organism>
<protein>
    <submittedName>
        <fullName evidence="4">DUF3427 domain-containing protein</fullName>
    </submittedName>
</protein>
<sequence>MSMLLPDGLYDLLLDADLQQQLSQSTRPDQASVTPLDVSDSHQRLLDGLSEQLAGILLDLQPSVDEQEDDHAVSLNPRVQVQLSLINELIVSLRQRLQQRYPESDLVNNLHPFPAQPQRLTAIHRQQSAPSLPDTGVLAPWLFTAAKASPALLHELRHELASSNRIDILMSFITVSGVRKIADILRSITALDGSGKARTTLRILTTTYIGATEVKALDELARLPGCEVRVSLDGRRTRLHAKAWIFERDSGFGTAYVGSANLTQAALAGGLEWTVKFTQRGQEAMFRQAQANFETLWHDKEFVHYHPDQAGHREALIHAIAKEKGEYPRQDAANILSFFELTPKPYQQDMLEQLQLEREHRRFRNLVVAATGTGKTVVAAFDYQNICRQYGGRPKLLFIAHRVEILQQALRTYREVLRDPSFGQMLGGGVQSDCPDHLFVTIDSLHSQDLVSRYGEQFWHTIVFDECHRLAADTFDSIARRVRPTILLGLTATPERSDGKPISRYFDSRPDGSPAVEMRLWHALDLELLAPFEYFACDDETDLSQVPWHQSGEVGAIDKALSENEARARLVIHEWHRLCANPKQSKAIAFCVSIKHAQFMTQQFNEAGLPALCLSSESSKEERASAPLKLAAGEVSVLVTVDLYNEGVDLPMVDTLLLLRPTQSAVLFQQQIGRGLRLHKGKESCLILDFVGQHNREYRFDHLLAQLTGHNRRQLINDVEHGFSQLPPGCHIQLQKRSRDQVLNSLRHLIQQNWRRLIRELQSYISLHGRQNLTLPRFLHDQALDIADLYRGSGNSGWTALQRSAGLIQDPITDEEEYFGRRFSDLLHTDDPEHIDLIASLPLNDPKVIRDNPRLTLRLQMLAYQVDGTSARIGSGLDFLARLQANPHCLDELKQLVLVLASKPTPIFHPIPGLKDVPLCLHAHYRIREILTAVAYLNATARPRFGEGVLRLQARKSELLFVTLNKSEGFHEAIAYHDYAISPTLFHWQTQNSCSPHSKTGKQYLESVGPQANGWQFQLFVRTDKDSAYMACGPVVLQSSRGSQPMSIEWQLEVPLPAAAFSRFSVLRGA</sequence>
<evidence type="ECO:0000259" key="3">
    <source>
        <dbReference type="PROSITE" id="PS51194"/>
    </source>
</evidence>
<dbReference type="PROSITE" id="PS50035">
    <property type="entry name" value="PLD"/>
    <property type="match status" value="1"/>
</dbReference>
<dbReference type="InterPro" id="IPR027417">
    <property type="entry name" value="P-loop_NTPase"/>
</dbReference>
<dbReference type="InterPro" id="IPR001650">
    <property type="entry name" value="Helicase_C-like"/>
</dbReference>
<dbReference type="Gene3D" id="3.40.50.300">
    <property type="entry name" value="P-loop containing nucleotide triphosphate hydrolases"/>
    <property type="match status" value="2"/>
</dbReference>
<comment type="caution">
    <text evidence="4">The sequence shown here is derived from an EMBL/GenBank/DDBJ whole genome shotgun (WGS) entry which is preliminary data.</text>
</comment>
<dbReference type="Gene3D" id="3.30.870.10">
    <property type="entry name" value="Endonuclease Chain A"/>
    <property type="match status" value="1"/>
</dbReference>
<dbReference type="RefSeq" id="WP_272804030.1">
    <property type="nucleotide sequence ID" value="NZ_JAQQKY010000011.1"/>
</dbReference>
<gene>
    <name evidence="4" type="ORF">PQU93_16590</name>
</gene>
<dbReference type="PROSITE" id="PS51194">
    <property type="entry name" value="HELICASE_CTER"/>
    <property type="match status" value="1"/>
</dbReference>
<dbReference type="Pfam" id="PF11907">
    <property type="entry name" value="DUF3427"/>
    <property type="match status" value="1"/>
</dbReference>
<dbReference type="InterPro" id="IPR001736">
    <property type="entry name" value="PLipase_D/transphosphatidylase"/>
</dbReference>